<reference evidence="10" key="2">
    <citation type="journal article" date="2023" name="Plants (Basel)">
        <title>Annotation of the Turnera subulata (Passifloraceae) Draft Genome Reveals the S-Locus Evolved after the Divergence of Turneroideae from Passifloroideae in a Stepwise Manner.</title>
        <authorList>
            <person name="Henning P.M."/>
            <person name="Roalson E.H."/>
            <person name="Mir W."/>
            <person name="McCubbin A.G."/>
            <person name="Shore J.S."/>
        </authorList>
    </citation>
    <scope>NUCLEOTIDE SEQUENCE</scope>
    <source>
        <strain evidence="10">F60SS</strain>
    </source>
</reference>
<dbReference type="PANTHER" id="PTHR31485:SF7">
    <property type="entry name" value="PEPTIDYL SERINE ALPHA-GALACTOSYLTRANSFERASE"/>
    <property type="match status" value="1"/>
</dbReference>
<dbReference type="SMART" id="SM00256">
    <property type="entry name" value="FBOX"/>
    <property type="match status" value="3"/>
</dbReference>
<keyword evidence="5 8" id="KW-1133">Transmembrane helix</keyword>
<sequence length="1874" mass="214312">MGELALSFNPGLKRMTFVVSSQSFCYGVKTATFVHKTQPFQLSPIAEEQLVLVAGLLLVWVDGGSGLETGQEAPYRIHTLFSVECQNYFDWQTVGLMHSFKKARQPGPITRLLSCTEEEKKNYRGMNLAPTLEVPSMSRHPKTGDWYPAINKPAGIVHWLKHSKDADNVDWVVILDADMIVRGPIIPWELGAEKGRPVAAYYGYLVGCDNILAKLHTHHPELCDKVGGLLAMHIEDLRALAPLWLSKTEEVREDRAHWATNITGDIYGQGWISEMYGYSFGAAEVGLRHKINDDLMIYPGYIPRPGVEPILFHYGLPFTVGNWSFSKLAHHEDNIVYDCGRLFPEPPYPREVQLMEPELNKRRALFLSIECINTLNEGLLLQHAANGCSKPKWSKYMSFLKSKTFAKMTRPKFLSHDTREAKEVEKQQQAVEVLQKQHPKIHTIFSTECTPYFDWQTVGLVHSFHLSGQPGNLTRLLSCTDEDLKKYRGHNLAPTHYVPSMSRHPLTVILDADMIMRGPITPWEFKAALGRPLKLRHLISKEILIYPGYVPEPGVNYKVFHYGLEFKVGNWSFDKANWRDTDVVNKCWAKFPDPPDPSTLDRTDENILKRDLLSIECARKLNEALLLHHKKYCSNGSSLTTSNTDAEKEITISRKFGKLDRINTIKSSPVPIKQHSQDSTPPSTKDGLFSSLRFWVVFLWAVSGFGFVAVMWMVFSGGRSKGSKSRSYRSKRRSSHSVLMDGKAKRSKSEDNGTEGEDRLTNLPEEILCHILSLLSTKSAVRTCVLSTKWKHLWTTVPVLVLNHDAFTGLVHFKKFVRGVMNKRDTNANVDTLCFKVMGCVDKPFTRGPVEYAVARSVNNLTVDFSDRILPIPPALLNCQTLKTLVLGVGCKFCFDSDCFDVCASFPNLGELWLRRCDFSRFKLVKISGSRILSLLLYRVFEGELSKKCEMQISVPNVTSFSCTWDPKYFSVVHLPSTQHLCIRLFERFSWRIFNDRDLAKQVKENKDAFLEFFQGRPTVEFTTTTLGYILCHILSLLSTKCAVRTCVLSTKWKHLWTTVPALVLEMGCQDEFTGLVQFKKFVRCVLNKRDKNANVDTLCFRVKRCVDKLFIRRLIDYAASRNVNHLIFDFCKKSHPIPPPALLISCRTLKTLELRDCELPESFSFTTVTSLHLTTCKFGFDSDGFDVCASFPNLGELWLKRCDFSRFKSVKISGSKILSLVLDRDDKAETQSSMECEMQISVPNVTSFKCSLIPSRFSVVNLPSLQHLLIRSSQKSWEDRGKSRDAFLEFFQGRSKVEWGWTSTRLRREEILYHILSFLPTKWAVRTCILSTKWKNLWTTVPALVLEMQYHYEFAGVLHFKKFVRCVLNKRDKNANVDTLCFRVKRCNDKLFIRRLIEYAASRNVNHLIFDLCKKSHPIPRPALLTSCRTLKTLDLTNCELPKRFSFTTVTSLHLTTCRFGFDSDCFDVCASFPNLRVLWLKKCDFSGLKSVKISGSKILSVVLDRDDQAETQSSMECEMQISVPNVTSFNCTLASFCFSVVNIPSLQHLLIRSSRKFWDKVDAENQAKESRNAFLEFFQGRSGDRLSNLPEEVLCRILSLLSTKWAVRTCVLSSKWKNLWTTVPVLVLKMGCHDDEFPRLFRFKKFVRHVLNKRDNNANVDTLCFRVMGCVDKLFNGWPIEYAASRNVNHLIIDFCQDILPIPPALLGCRTLKTLDLKNCELPESFSFITLTSLHLTTCRFGFDSNCFDVCASFPNLGELWLKRCDFSRFKSVKISGSKILSLVLYRDHLSESYSSIKCEMQISVPNVTSFNCTLVSSFFSVVSLPSLQHLLIRSPQEDWYRFGDPENQKENRDAFLEFFQGRSGLLRSVWR</sequence>
<dbReference type="Pfam" id="PF00646">
    <property type="entry name" value="F-box"/>
    <property type="match status" value="3"/>
</dbReference>
<dbReference type="Gene3D" id="3.80.10.10">
    <property type="entry name" value="Ribonuclease Inhibitor"/>
    <property type="match status" value="3"/>
</dbReference>
<dbReference type="InterPro" id="IPR001810">
    <property type="entry name" value="F-box_dom"/>
</dbReference>
<proteinExistence type="predicted"/>
<dbReference type="InterPro" id="IPR036047">
    <property type="entry name" value="F-box-like_dom_sf"/>
</dbReference>
<dbReference type="Proteomes" id="UP001141552">
    <property type="component" value="Unassembled WGS sequence"/>
</dbReference>
<keyword evidence="2" id="KW-0328">Glycosyltransferase</keyword>
<dbReference type="GO" id="GO:0016020">
    <property type="term" value="C:membrane"/>
    <property type="evidence" value="ECO:0007669"/>
    <property type="project" value="UniProtKB-SubCell"/>
</dbReference>
<dbReference type="PANTHER" id="PTHR31485">
    <property type="entry name" value="PEPTIDYL SERINE ALPHA-GALACTOSYLTRANSFERASE"/>
    <property type="match status" value="1"/>
</dbReference>
<name>A0A9Q0J3T5_9ROSI</name>
<evidence type="ECO:0000256" key="1">
    <source>
        <dbReference type="ARBA" id="ARBA00004167"/>
    </source>
</evidence>
<evidence type="ECO:0000313" key="10">
    <source>
        <dbReference type="EMBL" id="KAJ4827339.1"/>
    </source>
</evidence>
<dbReference type="InterPro" id="IPR032675">
    <property type="entry name" value="LRR_dom_sf"/>
</dbReference>
<gene>
    <name evidence="10" type="ORF">Tsubulata_003293</name>
</gene>
<dbReference type="InterPro" id="IPR053781">
    <property type="entry name" value="F-box_AtFBL13-like"/>
</dbReference>
<dbReference type="SUPFAM" id="SSF52047">
    <property type="entry name" value="RNI-like"/>
    <property type="match status" value="2"/>
</dbReference>
<evidence type="ECO:0000256" key="5">
    <source>
        <dbReference type="ARBA" id="ARBA00022989"/>
    </source>
</evidence>
<dbReference type="CDD" id="cd22160">
    <property type="entry name" value="F-box_AtFBL13-like"/>
    <property type="match status" value="4"/>
</dbReference>
<reference evidence="10" key="1">
    <citation type="submission" date="2022-02" db="EMBL/GenBank/DDBJ databases">
        <authorList>
            <person name="Henning P.M."/>
            <person name="McCubbin A.G."/>
            <person name="Shore J.S."/>
        </authorList>
    </citation>
    <scope>NUCLEOTIDE SEQUENCE</scope>
    <source>
        <strain evidence="10">F60SS</strain>
        <tissue evidence="10">Leaves</tissue>
    </source>
</reference>
<keyword evidence="3" id="KW-0808">Transferase</keyword>
<evidence type="ECO:0000259" key="9">
    <source>
        <dbReference type="PROSITE" id="PS50181"/>
    </source>
</evidence>
<keyword evidence="11" id="KW-1185">Reference proteome</keyword>
<dbReference type="EMBL" id="JAKUCV010006437">
    <property type="protein sequence ID" value="KAJ4827339.1"/>
    <property type="molecule type" value="Genomic_DNA"/>
</dbReference>
<comment type="subcellular location">
    <subcellularLocation>
        <location evidence="1">Membrane</location>
        <topology evidence="1">Single-pass membrane protein</topology>
    </subcellularLocation>
</comment>
<dbReference type="Pfam" id="PF23452">
    <property type="entry name" value="HPAT"/>
    <property type="match status" value="1"/>
</dbReference>
<evidence type="ECO:0000256" key="7">
    <source>
        <dbReference type="SAM" id="MobiDB-lite"/>
    </source>
</evidence>
<feature type="region of interest" description="Disordered" evidence="7">
    <location>
        <begin position="718"/>
        <end position="758"/>
    </location>
</feature>
<feature type="domain" description="F-box" evidence="9">
    <location>
        <begin position="757"/>
        <end position="810"/>
    </location>
</feature>
<evidence type="ECO:0000313" key="11">
    <source>
        <dbReference type="Proteomes" id="UP001141552"/>
    </source>
</evidence>
<dbReference type="PROSITE" id="PS50181">
    <property type="entry name" value="FBOX"/>
    <property type="match status" value="2"/>
</dbReference>
<feature type="compositionally biased region" description="Basic residues" evidence="7">
    <location>
        <begin position="721"/>
        <end position="735"/>
    </location>
</feature>
<feature type="compositionally biased region" description="Basic and acidic residues" evidence="7">
    <location>
        <begin position="742"/>
        <end position="758"/>
    </location>
</feature>
<feature type="domain" description="F-box" evidence="9">
    <location>
        <begin position="1585"/>
        <end position="1642"/>
    </location>
</feature>
<evidence type="ECO:0000256" key="2">
    <source>
        <dbReference type="ARBA" id="ARBA00022676"/>
    </source>
</evidence>
<evidence type="ECO:0000256" key="6">
    <source>
        <dbReference type="ARBA" id="ARBA00023136"/>
    </source>
</evidence>
<keyword evidence="6 8" id="KW-0472">Membrane</keyword>
<protein>
    <recommendedName>
        <fullName evidence="9">F-box domain-containing protein</fullName>
    </recommendedName>
</protein>
<dbReference type="InterPro" id="IPR044845">
    <property type="entry name" value="HPAT/SRGT1-like"/>
</dbReference>
<dbReference type="SUPFAM" id="SSF81383">
    <property type="entry name" value="F-box domain"/>
    <property type="match status" value="4"/>
</dbReference>
<dbReference type="GO" id="GO:0016757">
    <property type="term" value="F:glycosyltransferase activity"/>
    <property type="evidence" value="ECO:0007669"/>
    <property type="project" value="UniProtKB-KW"/>
</dbReference>
<evidence type="ECO:0000256" key="8">
    <source>
        <dbReference type="SAM" id="Phobius"/>
    </source>
</evidence>
<keyword evidence="4 8" id="KW-0812">Transmembrane</keyword>
<dbReference type="Gene3D" id="1.20.1280.50">
    <property type="match status" value="1"/>
</dbReference>
<dbReference type="InterPro" id="IPR056508">
    <property type="entry name" value="HPAT-like"/>
</dbReference>
<organism evidence="10 11">
    <name type="scientific">Turnera subulata</name>
    <dbReference type="NCBI Taxonomy" id="218843"/>
    <lineage>
        <taxon>Eukaryota</taxon>
        <taxon>Viridiplantae</taxon>
        <taxon>Streptophyta</taxon>
        <taxon>Embryophyta</taxon>
        <taxon>Tracheophyta</taxon>
        <taxon>Spermatophyta</taxon>
        <taxon>Magnoliopsida</taxon>
        <taxon>eudicotyledons</taxon>
        <taxon>Gunneridae</taxon>
        <taxon>Pentapetalae</taxon>
        <taxon>rosids</taxon>
        <taxon>fabids</taxon>
        <taxon>Malpighiales</taxon>
        <taxon>Passifloraceae</taxon>
        <taxon>Turnera</taxon>
    </lineage>
</organism>
<accession>A0A9Q0J3T5</accession>
<comment type="caution">
    <text evidence="10">The sequence shown here is derived from an EMBL/GenBank/DDBJ whole genome shotgun (WGS) entry which is preliminary data.</text>
</comment>
<evidence type="ECO:0000256" key="3">
    <source>
        <dbReference type="ARBA" id="ARBA00022679"/>
    </source>
</evidence>
<dbReference type="OrthoDB" id="2015991at2759"/>
<evidence type="ECO:0000256" key="4">
    <source>
        <dbReference type="ARBA" id="ARBA00022692"/>
    </source>
</evidence>
<feature type="transmembrane region" description="Helical" evidence="8">
    <location>
        <begin position="692"/>
        <end position="715"/>
    </location>
</feature>